<organism evidence="1">
    <name type="scientific">marine sediment metagenome</name>
    <dbReference type="NCBI Taxonomy" id="412755"/>
    <lineage>
        <taxon>unclassified sequences</taxon>
        <taxon>metagenomes</taxon>
        <taxon>ecological metagenomes</taxon>
    </lineage>
</organism>
<evidence type="ECO:0000313" key="1">
    <source>
        <dbReference type="EMBL" id="GAI52285.1"/>
    </source>
</evidence>
<reference evidence="1" key="1">
    <citation type="journal article" date="2014" name="Front. Microbiol.">
        <title>High frequency of phylogenetically diverse reductive dehalogenase-homologous genes in deep subseafloor sedimentary metagenomes.</title>
        <authorList>
            <person name="Kawai M."/>
            <person name="Futagami T."/>
            <person name="Toyoda A."/>
            <person name="Takaki Y."/>
            <person name="Nishi S."/>
            <person name="Hori S."/>
            <person name="Arai W."/>
            <person name="Tsubouchi T."/>
            <person name="Morono Y."/>
            <person name="Uchiyama I."/>
            <person name="Ito T."/>
            <person name="Fujiyama A."/>
            <person name="Inagaki F."/>
            <person name="Takami H."/>
        </authorList>
    </citation>
    <scope>NUCLEOTIDE SEQUENCE</scope>
    <source>
        <strain evidence="1">Expedition CK06-06</strain>
    </source>
</reference>
<protein>
    <submittedName>
        <fullName evidence="1">Uncharacterized protein</fullName>
    </submittedName>
</protein>
<dbReference type="AlphaFoldDB" id="X1QMQ6"/>
<name>X1QMQ6_9ZZZZ</name>
<sequence length="47" mass="5623">MDLQKLIEYWKAKNRNRTAGTMSSPDPWVQWTITYLEQLKELKRGTP</sequence>
<accession>X1QMQ6</accession>
<gene>
    <name evidence="1" type="ORF">S06H3_52828</name>
</gene>
<proteinExistence type="predicted"/>
<comment type="caution">
    <text evidence="1">The sequence shown here is derived from an EMBL/GenBank/DDBJ whole genome shotgun (WGS) entry which is preliminary data.</text>
</comment>
<dbReference type="EMBL" id="BARV01033633">
    <property type="protein sequence ID" value="GAI52285.1"/>
    <property type="molecule type" value="Genomic_DNA"/>
</dbReference>